<sequence length="193" mass="22431">MTYPIAKLAYGLRCRLSDLATLKERYHLQIAAGDPSICPPKLQSVQKTTDRLIVQAPFKPIRIRYHSEITPISFDEHDLLLCDTSFDLREVKIKHLTLEVFNHVLARPKTLFLMTSDDSEFILQKLSELTCASVERLVYENYCYTEKNRDFTGVERGNRFPLLAGNWLHSRIVDWFPLSEGTVVPLFIWKLQM</sequence>
<keyword evidence="1" id="KW-1185">Reference proteome</keyword>
<dbReference type="AlphaFoldDB" id="A0A7E4WBU6"/>
<evidence type="ECO:0000313" key="2">
    <source>
        <dbReference type="WBParaSite" id="Pan_g9863.t1"/>
    </source>
</evidence>
<proteinExistence type="predicted"/>
<protein>
    <submittedName>
        <fullName evidence="2">Ribonuclease Z</fullName>
    </submittedName>
</protein>
<reference evidence="1" key="1">
    <citation type="journal article" date="2013" name="Genetics">
        <title>The draft genome and transcriptome of Panagrellus redivivus are shaped by the harsh demands of a free-living lifestyle.</title>
        <authorList>
            <person name="Srinivasan J."/>
            <person name="Dillman A.R."/>
            <person name="Macchietto M.G."/>
            <person name="Heikkinen L."/>
            <person name="Lakso M."/>
            <person name="Fracchia K.M."/>
            <person name="Antoshechkin I."/>
            <person name="Mortazavi A."/>
            <person name="Wong G."/>
            <person name="Sternberg P.W."/>
        </authorList>
    </citation>
    <scope>NUCLEOTIDE SEQUENCE [LARGE SCALE GENOMIC DNA]</scope>
    <source>
        <strain evidence="1">MT8872</strain>
    </source>
</reference>
<accession>A0A7E4WBU6</accession>
<name>A0A7E4WBU6_PANRE</name>
<evidence type="ECO:0000313" key="1">
    <source>
        <dbReference type="Proteomes" id="UP000492821"/>
    </source>
</evidence>
<dbReference type="WBParaSite" id="Pan_g9863.t1">
    <property type="protein sequence ID" value="Pan_g9863.t1"/>
    <property type="gene ID" value="Pan_g9863"/>
</dbReference>
<reference evidence="2" key="2">
    <citation type="submission" date="2020-10" db="UniProtKB">
        <authorList>
            <consortium name="WormBaseParasite"/>
        </authorList>
    </citation>
    <scope>IDENTIFICATION</scope>
</reference>
<dbReference type="Proteomes" id="UP000492821">
    <property type="component" value="Unassembled WGS sequence"/>
</dbReference>
<organism evidence="1 2">
    <name type="scientific">Panagrellus redivivus</name>
    <name type="common">Microworm</name>
    <dbReference type="NCBI Taxonomy" id="6233"/>
    <lineage>
        <taxon>Eukaryota</taxon>
        <taxon>Metazoa</taxon>
        <taxon>Ecdysozoa</taxon>
        <taxon>Nematoda</taxon>
        <taxon>Chromadorea</taxon>
        <taxon>Rhabditida</taxon>
        <taxon>Tylenchina</taxon>
        <taxon>Panagrolaimomorpha</taxon>
        <taxon>Panagrolaimoidea</taxon>
        <taxon>Panagrolaimidae</taxon>
        <taxon>Panagrellus</taxon>
    </lineage>
</organism>